<comment type="cofactor">
    <cofactor evidence="1">
        <name>Zn(2+)</name>
        <dbReference type="ChEBI" id="CHEBI:29105"/>
    </cofactor>
</comment>
<dbReference type="PANTHER" id="PTHR42978">
    <property type="entry name" value="QUORUM-QUENCHING LACTONASE YTNP-RELATED-RELATED"/>
    <property type="match status" value="1"/>
</dbReference>
<dbReference type="InterPro" id="IPR051013">
    <property type="entry name" value="MBL_superfamily_lactonases"/>
</dbReference>
<keyword evidence="3" id="KW-0479">Metal-binding</keyword>
<evidence type="ECO:0000259" key="6">
    <source>
        <dbReference type="SMART" id="SM00849"/>
    </source>
</evidence>
<keyword evidence="8" id="KW-1185">Reference proteome</keyword>
<feature type="domain" description="Metallo-beta-lactamase" evidence="6">
    <location>
        <begin position="35"/>
        <end position="236"/>
    </location>
</feature>
<proteinExistence type="inferred from homology"/>
<dbReference type="Proteomes" id="UP001589865">
    <property type="component" value="Unassembled WGS sequence"/>
</dbReference>
<organism evidence="7 8">
    <name type="scientific">Roseomonas elaeocarpi</name>
    <dbReference type="NCBI Taxonomy" id="907779"/>
    <lineage>
        <taxon>Bacteria</taxon>
        <taxon>Pseudomonadati</taxon>
        <taxon>Pseudomonadota</taxon>
        <taxon>Alphaproteobacteria</taxon>
        <taxon>Acetobacterales</taxon>
        <taxon>Roseomonadaceae</taxon>
        <taxon>Roseomonas</taxon>
    </lineage>
</organism>
<dbReference type="EMBL" id="JBHLUN010000007">
    <property type="protein sequence ID" value="MFC0408761.1"/>
    <property type="molecule type" value="Genomic_DNA"/>
</dbReference>
<sequence length="259" mass="27699">MSWEVFAIGYAADPGRVSSRCFLDGFGGDAPMPGAYFAFLLRSGERLVMLDTGADAAVLARLNKPVRGGVAEALAALGLAPEAVTEVVQTHLHWDHAGNTGLFPRARFHLQRRELDYAAGPAMRHPLLRAGFEPGEVAAMVPLLHAGRLVLHDGDWAGPGGIEGFHLGGHTDGLQAVTVPTRRGRLCMAGDAVFRRENLERRVPFPALFHVGDALDAFETALRHAGDDPAAVIPGHDPRLLTEFPAAAPGTEGWITRLD</sequence>
<evidence type="ECO:0000256" key="5">
    <source>
        <dbReference type="ARBA" id="ARBA00022833"/>
    </source>
</evidence>
<dbReference type="InterPro" id="IPR001279">
    <property type="entry name" value="Metallo-B-lactamas"/>
</dbReference>
<evidence type="ECO:0000256" key="4">
    <source>
        <dbReference type="ARBA" id="ARBA00022801"/>
    </source>
</evidence>
<evidence type="ECO:0000313" key="7">
    <source>
        <dbReference type="EMBL" id="MFC0408761.1"/>
    </source>
</evidence>
<evidence type="ECO:0000256" key="2">
    <source>
        <dbReference type="ARBA" id="ARBA00007749"/>
    </source>
</evidence>
<evidence type="ECO:0000256" key="3">
    <source>
        <dbReference type="ARBA" id="ARBA00022723"/>
    </source>
</evidence>
<keyword evidence="5" id="KW-0862">Zinc</keyword>
<dbReference type="InterPro" id="IPR036866">
    <property type="entry name" value="RibonucZ/Hydroxyglut_hydro"/>
</dbReference>
<dbReference type="SUPFAM" id="SSF56281">
    <property type="entry name" value="Metallo-hydrolase/oxidoreductase"/>
    <property type="match status" value="1"/>
</dbReference>
<dbReference type="Pfam" id="PF00753">
    <property type="entry name" value="Lactamase_B"/>
    <property type="match status" value="1"/>
</dbReference>
<comment type="caution">
    <text evidence="7">The sequence shown here is derived from an EMBL/GenBank/DDBJ whole genome shotgun (WGS) entry which is preliminary data.</text>
</comment>
<keyword evidence="4" id="KW-0378">Hydrolase</keyword>
<gene>
    <name evidence="7" type="ORF">ACFFGY_10905</name>
</gene>
<dbReference type="SMART" id="SM00849">
    <property type="entry name" value="Lactamase_B"/>
    <property type="match status" value="1"/>
</dbReference>
<evidence type="ECO:0000313" key="8">
    <source>
        <dbReference type="Proteomes" id="UP001589865"/>
    </source>
</evidence>
<dbReference type="PANTHER" id="PTHR42978:SF7">
    <property type="entry name" value="METALLO-HYDROLASE RV2300C-RELATED"/>
    <property type="match status" value="1"/>
</dbReference>
<accession>A0ABV6JSQ5</accession>
<evidence type="ECO:0000256" key="1">
    <source>
        <dbReference type="ARBA" id="ARBA00001947"/>
    </source>
</evidence>
<reference evidence="7 8" key="1">
    <citation type="submission" date="2024-09" db="EMBL/GenBank/DDBJ databases">
        <authorList>
            <person name="Sun Q."/>
            <person name="Mori K."/>
        </authorList>
    </citation>
    <scope>NUCLEOTIDE SEQUENCE [LARGE SCALE GENOMIC DNA]</scope>
    <source>
        <strain evidence="7 8">TBRC 5777</strain>
    </source>
</reference>
<dbReference type="RefSeq" id="WP_377044515.1">
    <property type="nucleotide sequence ID" value="NZ_JBHLUN010000007.1"/>
</dbReference>
<protein>
    <submittedName>
        <fullName evidence="7">N-acyl homoserine lactonase family protein</fullName>
    </submittedName>
</protein>
<comment type="similarity">
    <text evidence="2">Belongs to the metallo-beta-lactamase superfamily.</text>
</comment>
<name>A0ABV6JSQ5_9PROT</name>
<dbReference type="CDD" id="cd07729">
    <property type="entry name" value="AHL_lactonase_MBL-fold"/>
    <property type="match status" value="1"/>
</dbReference>
<dbReference type="Gene3D" id="3.60.15.10">
    <property type="entry name" value="Ribonuclease Z/Hydroxyacylglutathione hydrolase-like"/>
    <property type="match status" value="1"/>
</dbReference>